<dbReference type="SUPFAM" id="SSF51556">
    <property type="entry name" value="Metallo-dependent hydrolases"/>
    <property type="match status" value="1"/>
</dbReference>
<dbReference type="InterPro" id="IPR050287">
    <property type="entry name" value="MTA/SAH_deaminase"/>
</dbReference>
<dbReference type="SUPFAM" id="SSF51338">
    <property type="entry name" value="Composite domain of metallo-dependent hydrolases"/>
    <property type="match status" value="1"/>
</dbReference>
<name>A0A7C4I907_CALS0</name>
<evidence type="ECO:0000256" key="1">
    <source>
        <dbReference type="ARBA" id="ARBA00022801"/>
    </source>
</evidence>
<dbReference type="Gene3D" id="3.20.20.140">
    <property type="entry name" value="Metal-dependent hydrolases"/>
    <property type="match status" value="1"/>
</dbReference>
<dbReference type="InterPro" id="IPR011059">
    <property type="entry name" value="Metal-dep_hydrolase_composite"/>
</dbReference>
<gene>
    <name evidence="5" type="ORF">ENM30_04630</name>
    <name evidence="4" type="ORF">ENT82_08350</name>
    <name evidence="3" type="ORF">ENU43_08460</name>
</gene>
<dbReference type="EMBL" id="DRXG01000101">
    <property type="protein sequence ID" value="HHN52581.1"/>
    <property type="molecule type" value="Genomic_DNA"/>
</dbReference>
<comment type="caution">
    <text evidence="4">The sequence shown here is derived from an EMBL/GenBank/DDBJ whole genome shotgun (WGS) entry which is preliminary data.</text>
</comment>
<dbReference type="Gene3D" id="2.30.40.10">
    <property type="entry name" value="Urease, subunit C, domain 1"/>
    <property type="match status" value="1"/>
</dbReference>
<reference evidence="4" key="1">
    <citation type="journal article" date="2020" name="mSystems">
        <title>Genome- and Community-Level Interaction Insights into Carbon Utilization and Element Cycling Functions of Hydrothermarchaeota in Hydrothermal Sediment.</title>
        <authorList>
            <person name="Zhou Z."/>
            <person name="Liu Y."/>
            <person name="Xu W."/>
            <person name="Pan J."/>
            <person name="Luo Z.H."/>
            <person name="Li M."/>
        </authorList>
    </citation>
    <scope>NUCLEOTIDE SEQUENCE [LARGE SCALE GENOMIC DNA]</scope>
    <source>
        <strain evidence="5">SpSt-1073</strain>
        <strain evidence="4">SpSt-613</strain>
        <strain evidence="3">SpSt-669</strain>
    </source>
</reference>
<dbReference type="InterPro" id="IPR006680">
    <property type="entry name" value="Amidohydro-rel"/>
</dbReference>
<evidence type="ECO:0000259" key="2">
    <source>
        <dbReference type="Pfam" id="PF01979"/>
    </source>
</evidence>
<keyword evidence="1 4" id="KW-0378">Hydrolase</keyword>
<dbReference type="EMBL" id="DTCM01000104">
    <property type="protein sequence ID" value="HGL41677.1"/>
    <property type="molecule type" value="Genomic_DNA"/>
</dbReference>
<dbReference type="AlphaFoldDB" id="A0A7C4I907"/>
<dbReference type="PANTHER" id="PTHR43794">
    <property type="entry name" value="AMINOHYDROLASE SSNA-RELATED"/>
    <property type="match status" value="1"/>
</dbReference>
<dbReference type="InterPro" id="IPR032466">
    <property type="entry name" value="Metal_Hydrolase"/>
</dbReference>
<evidence type="ECO:0000313" key="5">
    <source>
        <dbReference type="EMBL" id="HHN52581.1"/>
    </source>
</evidence>
<organism evidence="4">
    <name type="scientific">Caldiarchaeum subterraneum</name>
    <dbReference type="NCBI Taxonomy" id="311458"/>
    <lineage>
        <taxon>Archaea</taxon>
        <taxon>Nitrososphaerota</taxon>
        <taxon>Candidatus Caldarchaeales</taxon>
        <taxon>Candidatus Caldarchaeaceae</taxon>
        <taxon>Candidatus Caldarchaeum</taxon>
    </lineage>
</organism>
<protein>
    <submittedName>
        <fullName evidence="4">Amidohydrolase</fullName>
    </submittedName>
</protein>
<dbReference type="PANTHER" id="PTHR43794:SF11">
    <property type="entry name" value="AMIDOHYDROLASE-RELATED DOMAIN-CONTAINING PROTEIN"/>
    <property type="match status" value="1"/>
</dbReference>
<feature type="domain" description="Amidohydrolase-related" evidence="2">
    <location>
        <begin position="63"/>
        <end position="416"/>
    </location>
</feature>
<evidence type="ECO:0000313" key="3">
    <source>
        <dbReference type="EMBL" id="HGL41677.1"/>
    </source>
</evidence>
<accession>A0A7C4I907</accession>
<dbReference type="Pfam" id="PF01979">
    <property type="entry name" value="Amidohydro_1"/>
    <property type="match status" value="1"/>
</dbReference>
<sequence length="445" mass="48961">MEHGEKVTEVDLLVLGGLVVTGANGPVYSPGYVAVKNDVVVDVGKEKPSGYTAQKTIDASGMIILPGLVSTHDHMYGVLAHGIPVKSQLNDFWDFLKNFWWPYVEDRLDKNLIEAAVQYSVCERLKTGTTCVADILEAPNALPNVLETEARLVESLGLRAVLSFEATERISPENGVQGLEENKRFIEKMNTRPGLVKGMHCIHTTFTCSPEFIRRCRAEADMTGAGIHIHFEEGSFETQQSLKNYGKYPAQLYEELGFWRSDVLASQCVKTTSDELDILAKYDVKISHQPLSNGEVGGGIAPVPEMLQRGLTVCLGTDGFIVDMFEVMRNTWLIHKAAKENTGVMPAETVFKMATENGAKTLGYRGGRIEKGYKADLVLLHNKFPTPVTPENVVTQVVVYASGSWVDTVVVDGKVVVEKGRLATGNEANIRRNCLKAAEKLWEGL</sequence>
<proteinExistence type="predicted"/>
<dbReference type="EMBL" id="DTAD01000090">
    <property type="protein sequence ID" value="HGN91112.1"/>
    <property type="molecule type" value="Genomic_DNA"/>
</dbReference>
<evidence type="ECO:0000313" key="4">
    <source>
        <dbReference type="EMBL" id="HGN91112.1"/>
    </source>
</evidence>
<dbReference type="GO" id="GO:0016810">
    <property type="term" value="F:hydrolase activity, acting on carbon-nitrogen (but not peptide) bonds"/>
    <property type="evidence" value="ECO:0007669"/>
    <property type="project" value="InterPro"/>
</dbReference>